<gene>
    <name evidence="2" type="ORF">F4Y60_04485</name>
</gene>
<organism evidence="2">
    <name type="scientific">Boseongicola sp. SB0664_bin_43</name>
    <dbReference type="NCBI Taxonomy" id="2604844"/>
    <lineage>
        <taxon>Bacteria</taxon>
        <taxon>Pseudomonadati</taxon>
        <taxon>Pseudomonadota</taxon>
        <taxon>Alphaproteobacteria</taxon>
        <taxon>Rhodobacterales</taxon>
        <taxon>Paracoccaceae</taxon>
        <taxon>Boseongicola</taxon>
    </lineage>
</organism>
<evidence type="ECO:0000313" key="2">
    <source>
        <dbReference type="EMBL" id="MXY33343.1"/>
    </source>
</evidence>
<feature type="region of interest" description="Disordered" evidence="1">
    <location>
        <begin position="49"/>
        <end position="70"/>
    </location>
</feature>
<dbReference type="AlphaFoldDB" id="A0A6B0XZU7"/>
<feature type="compositionally biased region" description="Basic and acidic residues" evidence="1">
    <location>
        <begin position="58"/>
        <end position="70"/>
    </location>
</feature>
<name>A0A6B0XZU7_9RHOB</name>
<dbReference type="EMBL" id="VXRY01000178">
    <property type="protein sequence ID" value="MXY33343.1"/>
    <property type="molecule type" value="Genomic_DNA"/>
</dbReference>
<comment type="caution">
    <text evidence="2">The sequence shown here is derived from an EMBL/GenBank/DDBJ whole genome shotgun (WGS) entry which is preliminary data.</text>
</comment>
<proteinExistence type="predicted"/>
<feature type="compositionally biased region" description="Polar residues" evidence="1">
    <location>
        <begin position="1"/>
        <end position="11"/>
    </location>
</feature>
<protein>
    <submittedName>
        <fullName evidence="2">Uncharacterized protein</fullName>
    </submittedName>
</protein>
<sequence>MPDRASCSTAKPSGERDAVDVRGEDLRREIGIVGRVDDLHGQLRRLRRERAHGQNAQGKEHRVRVLDGPD</sequence>
<reference evidence="2" key="1">
    <citation type="submission" date="2019-09" db="EMBL/GenBank/DDBJ databases">
        <title>Characterisation of the sponge microbiome using genome-centric metagenomics.</title>
        <authorList>
            <person name="Engelberts J.P."/>
            <person name="Robbins S.J."/>
            <person name="De Goeij J.M."/>
            <person name="Aranda M."/>
            <person name="Bell S.C."/>
            <person name="Webster N.S."/>
        </authorList>
    </citation>
    <scope>NUCLEOTIDE SEQUENCE</scope>
    <source>
        <strain evidence="2">SB0664_bin_43</strain>
    </source>
</reference>
<evidence type="ECO:0000256" key="1">
    <source>
        <dbReference type="SAM" id="MobiDB-lite"/>
    </source>
</evidence>
<accession>A0A6B0XZU7</accession>
<feature type="region of interest" description="Disordered" evidence="1">
    <location>
        <begin position="1"/>
        <end position="21"/>
    </location>
</feature>